<dbReference type="InterPro" id="IPR017907">
    <property type="entry name" value="Znf_RING_CS"/>
</dbReference>
<gene>
    <name evidence="8" type="ORF">B0F90DRAFT_937659</name>
</gene>
<dbReference type="InterPro" id="IPR045072">
    <property type="entry name" value="MKRN-like"/>
</dbReference>
<organism evidence="8 9">
    <name type="scientific">Multifurca ochricompacta</name>
    <dbReference type="NCBI Taxonomy" id="376703"/>
    <lineage>
        <taxon>Eukaryota</taxon>
        <taxon>Fungi</taxon>
        <taxon>Dikarya</taxon>
        <taxon>Basidiomycota</taxon>
        <taxon>Agaricomycotina</taxon>
        <taxon>Agaricomycetes</taxon>
        <taxon>Russulales</taxon>
        <taxon>Russulaceae</taxon>
        <taxon>Multifurca</taxon>
    </lineage>
</organism>
<feature type="domain" description="RING-type" evidence="6">
    <location>
        <begin position="81"/>
        <end position="132"/>
    </location>
</feature>
<dbReference type="InterPro" id="IPR000571">
    <property type="entry name" value="Znf_CCCH"/>
</dbReference>
<dbReference type="GO" id="GO:0008270">
    <property type="term" value="F:zinc ion binding"/>
    <property type="evidence" value="ECO:0007669"/>
    <property type="project" value="UniProtKB-KW"/>
</dbReference>
<dbReference type="PROSITE" id="PS50103">
    <property type="entry name" value="ZF_C3H1"/>
    <property type="match status" value="3"/>
</dbReference>
<keyword evidence="4 5" id="KW-0862">Zinc</keyword>
<dbReference type="PANTHER" id="PTHR11224">
    <property type="entry name" value="MAKORIN-RELATED"/>
    <property type="match status" value="1"/>
</dbReference>
<keyword evidence="2 5" id="KW-0479">Metal-binding</keyword>
<dbReference type="InterPro" id="IPR018957">
    <property type="entry name" value="Znf_C3HC4_RING-type"/>
</dbReference>
<accession>A0AAD4QRB1</accession>
<dbReference type="SMART" id="SM00184">
    <property type="entry name" value="RING"/>
    <property type="match status" value="1"/>
</dbReference>
<evidence type="ECO:0000256" key="1">
    <source>
        <dbReference type="ARBA" id="ARBA00022679"/>
    </source>
</evidence>
<dbReference type="Proteomes" id="UP001203297">
    <property type="component" value="Unassembled WGS sequence"/>
</dbReference>
<dbReference type="SUPFAM" id="SSF57850">
    <property type="entry name" value="RING/U-box"/>
    <property type="match status" value="1"/>
</dbReference>
<feature type="zinc finger region" description="C3H1-type" evidence="5">
    <location>
        <begin position="41"/>
        <end position="68"/>
    </location>
</feature>
<comment type="caution">
    <text evidence="8">The sequence shown here is derived from an EMBL/GenBank/DDBJ whole genome shotgun (WGS) entry which is preliminary data.</text>
</comment>
<dbReference type="SMART" id="SM00356">
    <property type="entry name" value="ZnF_C3H1"/>
    <property type="match status" value="3"/>
</dbReference>
<reference evidence="8" key="1">
    <citation type="journal article" date="2022" name="New Phytol.">
        <title>Evolutionary transition to the ectomycorrhizal habit in the genomes of a hyperdiverse lineage of mushroom-forming fungi.</title>
        <authorList>
            <person name="Looney B."/>
            <person name="Miyauchi S."/>
            <person name="Morin E."/>
            <person name="Drula E."/>
            <person name="Courty P.E."/>
            <person name="Kohler A."/>
            <person name="Kuo A."/>
            <person name="LaButti K."/>
            <person name="Pangilinan J."/>
            <person name="Lipzen A."/>
            <person name="Riley R."/>
            <person name="Andreopoulos W."/>
            <person name="He G."/>
            <person name="Johnson J."/>
            <person name="Nolan M."/>
            <person name="Tritt A."/>
            <person name="Barry K.W."/>
            <person name="Grigoriev I.V."/>
            <person name="Nagy L.G."/>
            <person name="Hibbett D."/>
            <person name="Henrissat B."/>
            <person name="Matheny P.B."/>
            <person name="Labbe J."/>
            <person name="Martin F.M."/>
        </authorList>
    </citation>
    <scope>NUCLEOTIDE SEQUENCE</scope>
    <source>
        <strain evidence="8">BPL690</strain>
    </source>
</reference>
<dbReference type="PROSITE" id="PS50089">
    <property type="entry name" value="ZF_RING_2"/>
    <property type="match status" value="1"/>
</dbReference>
<feature type="zinc finger region" description="C3H1-type" evidence="5">
    <location>
        <begin position="7"/>
        <end position="35"/>
    </location>
</feature>
<dbReference type="EMBL" id="WTXG01000004">
    <property type="protein sequence ID" value="KAI0305896.1"/>
    <property type="molecule type" value="Genomic_DNA"/>
</dbReference>
<dbReference type="Gene3D" id="3.30.1370.210">
    <property type="match status" value="1"/>
</dbReference>
<dbReference type="SUPFAM" id="SSF90229">
    <property type="entry name" value="CCCH zinc finger"/>
    <property type="match status" value="2"/>
</dbReference>
<dbReference type="Pfam" id="PF14608">
    <property type="entry name" value="zf-CCCH_2"/>
    <property type="match status" value="2"/>
</dbReference>
<dbReference type="PANTHER" id="PTHR11224:SF59">
    <property type="entry name" value="RING-TYPE E3 UBIQUITIN TRANSFERASE"/>
    <property type="match status" value="1"/>
</dbReference>
<evidence type="ECO:0000256" key="4">
    <source>
        <dbReference type="ARBA" id="ARBA00022833"/>
    </source>
</evidence>
<evidence type="ECO:0000256" key="3">
    <source>
        <dbReference type="ARBA" id="ARBA00022771"/>
    </source>
</evidence>
<dbReference type="GO" id="GO:0000209">
    <property type="term" value="P:protein polyubiquitination"/>
    <property type="evidence" value="ECO:0007669"/>
    <property type="project" value="InterPro"/>
</dbReference>
<evidence type="ECO:0000256" key="2">
    <source>
        <dbReference type="ARBA" id="ARBA00022723"/>
    </source>
</evidence>
<feature type="domain" description="C3H1-type" evidence="7">
    <location>
        <begin position="7"/>
        <end position="35"/>
    </location>
</feature>
<evidence type="ECO:0000259" key="6">
    <source>
        <dbReference type="PROSITE" id="PS50089"/>
    </source>
</evidence>
<evidence type="ECO:0000256" key="5">
    <source>
        <dbReference type="PROSITE-ProRule" id="PRU00723"/>
    </source>
</evidence>
<keyword evidence="9" id="KW-1185">Reference proteome</keyword>
<dbReference type="Pfam" id="PF00642">
    <property type="entry name" value="zf-CCCH"/>
    <property type="match status" value="1"/>
</dbReference>
<name>A0AAD4QRB1_9AGAM</name>
<feature type="zinc finger region" description="C3H1-type" evidence="5">
    <location>
        <begin position="162"/>
        <end position="194"/>
    </location>
</feature>
<keyword evidence="1" id="KW-0808">Transferase</keyword>
<protein>
    <recommendedName>
        <fullName evidence="10">RING-type E3 ubiquitin transferase</fullName>
    </recommendedName>
</protein>
<evidence type="ECO:0008006" key="10">
    <source>
        <dbReference type="Google" id="ProtNLM"/>
    </source>
</evidence>
<dbReference type="InterPro" id="IPR013083">
    <property type="entry name" value="Znf_RING/FYVE/PHD"/>
</dbReference>
<dbReference type="AlphaFoldDB" id="A0AAD4QRB1"/>
<feature type="domain" description="C3H1-type" evidence="7">
    <location>
        <begin position="41"/>
        <end position="68"/>
    </location>
</feature>
<dbReference type="InterPro" id="IPR036855">
    <property type="entry name" value="Znf_CCCH_sf"/>
</dbReference>
<evidence type="ECO:0000313" key="8">
    <source>
        <dbReference type="EMBL" id="KAI0305896.1"/>
    </source>
</evidence>
<sequence length="221" mass="25295">MERPVTSKSRGICRYYNTPRGCFAGDKCKFQHGEQEKLTPYDKNKICRYFAAGYCKRGENCWFRHIPPADPTANPSESLICAICMEEPVTFGLLADCSHIFCIDCIRNWRGQESSSDEVAFTHVQKKCPYCRTPSKFVTPSSHFYPGGHPGKAIIIERYKSSLQRIPCKYFTASSPDSRYCPFGHDCMYQHLNEDGTPYVFHKGVDHYMRTVACVDFSMKS</sequence>
<dbReference type="GO" id="GO:0061630">
    <property type="term" value="F:ubiquitin protein ligase activity"/>
    <property type="evidence" value="ECO:0007669"/>
    <property type="project" value="InterPro"/>
</dbReference>
<keyword evidence="3 5" id="KW-0863">Zinc-finger</keyword>
<dbReference type="Pfam" id="PF00097">
    <property type="entry name" value="zf-C3HC4"/>
    <property type="match status" value="1"/>
</dbReference>
<dbReference type="Gene3D" id="3.30.40.10">
    <property type="entry name" value="Zinc/RING finger domain, C3HC4 (zinc finger)"/>
    <property type="match status" value="1"/>
</dbReference>
<evidence type="ECO:0000313" key="9">
    <source>
        <dbReference type="Proteomes" id="UP001203297"/>
    </source>
</evidence>
<evidence type="ECO:0000259" key="7">
    <source>
        <dbReference type="PROSITE" id="PS50103"/>
    </source>
</evidence>
<feature type="domain" description="C3H1-type" evidence="7">
    <location>
        <begin position="162"/>
        <end position="194"/>
    </location>
</feature>
<proteinExistence type="predicted"/>
<dbReference type="InterPro" id="IPR001841">
    <property type="entry name" value="Znf_RING"/>
</dbReference>
<dbReference type="PROSITE" id="PS00518">
    <property type="entry name" value="ZF_RING_1"/>
    <property type="match status" value="1"/>
</dbReference>